<evidence type="ECO:0000313" key="8">
    <source>
        <dbReference type="EMBL" id="PHN05847.1"/>
    </source>
</evidence>
<reference evidence="8 9" key="1">
    <citation type="submission" date="2017-10" db="EMBL/GenBank/DDBJ databases">
        <title>The draft genome sequence of Lewinella nigricans NBRC 102662.</title>
        <authorList>
            <person name="Wang K."/>
        </authorList>
    </citation>
    <scope>NUCLEOTIDE SEQUENCE [LARGE SCALE GENOMIC DNA]</scope>
    <source>
        <strain evidence="8 9">NBRC 102662</strain>
    </source>
</reference>
<dbReference type="RefSeq" id="WP_099150937.1">
    <property type="nucleotide sequence ID" value="NZ_PDUD01000020.1"/>
</dbReference>
<dbReference type="OrthoDB" id="9777553at2"/>
<evidence type="ECO:0000256" key="1">
    <source>
        <dbReference type="ARBA" id="ARBA00005168"/>
    </source>
</evidence>
<dbReference type="InterPro" id="IPR018375">
    <property type="entry name" value="Coprogen_oxidase_CS"/>
</dbReference>
<keyword evidence="5" id="KW-0560">Oxidoreductase</keyword>
<evidence type="ECO:0000256" key="7">
    <source>
        <dbReference type="ARBA" id="ARBA00023244"/>
    </source>
</evidence>
<comment type="subunit">
    <text evidence="3">Homodimer.</text>
</comment>
<name>A0A2D0NBH7_FLAN2</name>
<organism evidence="8 9">
    <name type="scientific">Flavilitoribacter nigricans (strain ATCC 23147 / DSM 23189 / NBRC 102662 / NCIMB 1420 / SS-2)</name>
    <name type="common">Lewinella nigricans</name>
    <dbReference type="NCBI Taxonomy" id="1122177"/>
    <lineage>
        <taxon>Bacteria</taxon>
        <taxon>Pseudomonadati</taxon>
        <taxon>Bacteroidota</taxon>
        <taxon>Saprospiria</taxon>
        <taxon>Saprospirales</taxon>
        <taxon>Lewinellaceae</taxon>
        <taxon>Flavilitoribacter</taxon>
    </lineage>
</organism>
<dbReference type="GO" id="GO:0004109">
    <property type="term" value="F:coproporphyrinogen oxidase activity"/>
    <property type="evidence" value="ECO:0007669"/>
    <property type="project" value="UniProtKB-EC"/>
</dbReference>
<comment type="pathway">
    <text evidence="1">Porphyrin-containing compound metabolism; protoporphyrin-IX biosynthesis; protoporphyrinogen-IX from coproporphyrinogen-III (O2 route): step 1/1.</text>
</comment>
<dbReference type="PROSITE" id="PS01021">
    <property type="entry name" value="COPROGEN_OXIDASE"/>
    <property type="match status" value="1"/>
</dbReference>
<protein>
    <recommendedName>
        <fullName evidence="4">coproporphyrinogen oxidase</fullName>
        <ecNumber evidence="4">1.3.3.3</ecNumber>
    </recommendedName>
</protein>
<evidence type="ECO:0000256" key="4">
    <source>
        <dbReference type="ARBA" id="ARBA00012869"/>
    </source>
</evidence>
<dbReference type="Gene3D" id="3.40.1500.10">
    <property type="entry name" value="Coproporphyrinogen III oxidase, aerobic"/>
    <property type="match status" value="1"/>
</dbReference>
<evidence type="ECO:0000256" key="6">
    <source>
        <dbReference type="ARBA" id="ARBA00023133"/>
    </source>
</evidence>
<dbReference type="PANTHER" id="PTHR10755">
    <property type="entry name" value="COPROPORPHYRINOGEN III OXIDASE, MITOCHONDRIAL"/>
    <property type="match status" value="1"/>
</dbReference>
<dbReference type="GO" id="GO:0005737">
    <property type="term" value="C:cytoplasm"/>
    <property type="evidence" value="ECO:0007669"/>
    <property type="project" value="TreeGrafter"/>
</dbReference>
<dbReference type="GO" id="GO:0006782">
    <property type="term" value="P:protoporphyrinogen IX biosynthetic process"/>
    <property type="evidence" value="ECO:0007669"/>
    <property type="project" value="TreeGrafter"/>
</dbReference>
<evidence type="ECO:0000256" key="5">
    <source>
        <dbReference type="ARBA" id="ARBA00023002"/>
    </source>
</evidence>
<dbReference type="SUPFAM" id="SSF102886">
    <property type="entry name" value="Coproporphyrinogen III oxidase"/>
    <property type="match status" value="1"/>
</dbReference>
<proteinExistence type="inferred from homology"/>
<evidence type="ECO:0000256" key="3">
    <source>
        <dbReference type="ARBA" id="ARBA00011738"/>
    </source>
</evidence>
<accession>A0A2D0NBH7</accession>
<keyword evidence="7" id="KW-0627">Porphyrin biosynthesis</keyword>
<dbReference type="NCBIfam" id="NF003727">
    <property type="entry name" value="PRK05330.1"/>
    <property type="match status" value="1"/>
</dbReference>
<dbReference type="EC" id="1.3.3.3" evidence="4"/>
<dbReference type="AlphaFoldDB" id="A0A2D0NBH7"/>
<dbReference type="InterPro" id="IPR036406">
    <property type="entry name" value="Coprogen_oxidase_aer_sf"/>
</dbReference>
<sequence>MIDTLDKTQIAARFRALQDDICRQLEAADGSGRFREDAWERPGGGGGRARVIEGAHIEKGGVNFSAVHGAMPEKISMALQLDQADFFATGVSIVLHPKSPMVPIIHMNVRYFEMSNGTWWFGGGIDLTPHYVVPGDAAYFHGQLKQVCDAHHADFYPEFKKWADDYFYLRHRSETRGIGGIFFDRLNEQSRGLTKAELFDYVLAVGNIFAPTYTELLKCHKAEPYGERELQWQGVRRGRYVEFNLVWDKGTKFGLDTDGRTESILMSMPPIARWIYDHQVEEGSAEAETLAYLKKGIDWV</sequence>
<dbReference type="Pfam" id="PF01218">
    <property type="entry name" value="Coprogen_oxidas"/>
    <property type="match status" value="1"/>
</dbReference>
<evidence type="ECO:0000256" key="2">
    <source>
        <dbReference type="ARBA" id="ARBA00010644"/>
    </source>
</evidence>
<dbReference type="Proteomes" id="UP000223913">
    <property type="component" value="Unassembled WGS sequence"/>
</dbReference>
<keyword evidence="6" id="KW-0350">Heme biosynthesis</keyword>
<dbReference type="PANTHER" id="PTHR10755:SF0">
    <property type="entry name" value="OXYGEN-DEPENDENT COPROPORPHYRINOGEN-III OXIDASE, MITOCHONDRIAL"/>
    <property type="match status" value="1"/>
</dbReference>
<evidence type="ECO:0000313" key="9">
    <source>
        <dbReference type="Proteomes" id="UP000223913"/>
    </source>
</evidence>
<comment type="similarity">
    <text evidence="2">Belongs to the aerobic coproporphyrinogen-III oxidase family.</text>
</comment>
<dbReference type="PRINTS" id="PR00073">
    <property type="entry name" value="COPRGNOXDASE"/>
</dbReference>
<gene>
    <name evidence="8" type="ORF">CRP01_15365</name>
</gene>
<dbReference type="PIRSF" id="PIRSF000166">
    <property type="entry name" value="Coproporphyri_ox"/>
    <property type="match status" value="1"/>
</dbReference>
<dbReference type="InterPro" id="IPR001260">
    <property type="entry name" value="Coprogen_oxidase_aer"/>
</dbReference>
<dbReference type="EMBL" id="PDUD01000020">
    <property type="protein sequence ID" value="PHN05847.1"/>
    <property type="molecule type" value="Genomic_DNA"/>
</dbReference>
<keyword evidence="9" id="KW-1185">Reference proteome</keyword>
<comment type="caution">
    <text evidence="8">The sequence shown here is derived from an EMBL/GenBank/DDBJ whole genome shotgun (WGS) entry which is preliminary data.</text>
</comment>